<name>A0ABS1BDM4_9MICO</name>
<dbReference type="InterPro" id="IPR023509">
    <property type="entry name" value="DTD-like_sf"/>
</dbReference>
<gene>
    <name evidence="2" type="primary">dtd</name>
    <name evidence="3" type="ORF">I8D64_15230</name>
</gene>
<evidence type="ECO:0000256" key="2">
    <source>
        <dbReference type="HAMAP-Rule" id="MF_00518"/>
    </source>
</evidence>
<dbReference type="Gene3D" id="3.50.80.10">
    <property type="entry name" value="D-tyrosyl-tRNA(Tyr) deacylase"/>
    <property type="match status" value="1"/>
</dbReference>
<dbReference type="Pfam" id="PF02580">
    <property type="entry name" value="Tyr_Deacylase"/>
    <property type="match status" value="1"/>
</dbReference>
<dbReference type="RefSeq" id="WP_200503648.1">
    <property type="nucleotide sequence ID" value="NZ_JAEDAJ010000013.1"/>
</dbReference>
<sequence length="145" mass="15262">MRAVLQRVDGASVEADGPEGREMTGDVAGEGLLALVGVTHGDGPEQVAVLARKICELRILTGERSVLDAGAQVLVVSQFTLYGDARKGRRPSWSKAAPGEIAEPLVDDLAAEIRARGVEVSTGRFGAHMRVSLTNDGPFTILLEA</sequence>
<comment type="subcellular location">
    <subcellularLocation>
        <location evidence="2">Cytoplasm</location>
    </subcellularLocation>
</comment>
<organism evidence="3 4">
    <name type="scientific">Brachybacterium halotolerans</name>
    <dbReference type="NCBI Taxonomy" id="2795215"/>
    <lineage>
        <taxon>Bacteria</taxon>
        <taxon>Bacillati</taxon>
        <taxon>Actinomycetota</taxon>
        <taxon>Actinomycetes</taxon>
        <taxon>Micrococcales</taxon>
        <taxon>Dermabacteraceae</taxon>
        <taxon>Brachybacterium</taxon>
    </lineage>
</organism>
<dbReference type="EC" id="3.1.1.96" evidence="2"/>
<dbReference type="InterPro" id="IPR003732">
    <property type="entry name" value="Daa-tRNA_deacyls_DTD"/>
</dbReference>
<comment type="function">
    <text evidence="2">An aminoacyl-tRNA editing enzyme that deacylates mischarged D-aminoacyl-tRNAs. Also deacylates mischarged glycyl-tRNA(Ala), protecting cells against glycine mischarging by AlaRS. Acts via tRNA-based rather than protein-based catalysis; rejects L-amino acids rather than detecting D-amino acids in the active site. By recycling D-aminoacyl-tRNA to D-amino acids and free tRNA molecules, this enzyme counteracts the toxicity associated with the formation of D-aminoacyl-tRNA entities in vivo and helps enforce protein L-homochirality.</text>
</comment>
<dbReference type="HAMAP" id="MF_00518">
    <property type="entry name" value="Deacylase_Dtd"/>
    <property type="match status" value="1"/>
</dbReference>
<comment type="catalytic activity">
    <reaction evidence="2">
        <text>a D-aminoacyl-tRNA + H2O = a tRNA + a D-alpha-amino acid + H(+)</text>
        <dbReference type="Rhea" id="RHEA:13953"/>
        <dbReference type="Rhea" id="RHEA-COMP:10123"/>
        <dbReference type="Rhea" id="RHEA-COMP:10124"/>
        <dbReference type="ChEBI" id="CHEBI:15377"/>
        <dbReference type="ChEBI" id="CHEBI:15378"/>
        <dbReference type="ChEBI" id="CHEBI:59871"/>
        <dbReference type="ChEBI" id="CHEBI:78442"/>
        <dbReference type="ChEBI" id="CHEBI:79333"/>
        <dbReference type="EC" id="3.1.1.96"/>
    </reaction>
</comment>
<evidence type="ECO:0000313" key="4">
    <source>
        <dbReference type="Proteomes" id="UP000612352"/>
    </source>
</evidence>
<comment type="subunit">
    <text evidence="2">Homodimer.</text>
</comment>
<comment type="catalytic activity">
    <reaction evidence="2">
        <text>glycyl-tRNA(Ala) + H2O = tRNA(Ala) + glycine + H(+)</text>
        <dbReference type="Rhea" id="RHEA:53744"/>
        <dbReference type="Rhea" id="RHEA-COMP:9657"/>
        <dbReference type="Rhea" id="RHEA-COMP:13640"/>
        <dbReference type="ChEBI" id="CHEBI:15377"/>
        <dbReference type="ChEBI" id="CHEBI:15378"/>
        <dbReference type="ChEBI" id="CHEBI:57305"/>
        <dbReference type="ChEBI" id="CHEBI:78442"/>
        <dbReference type="ChEBI" id="CHEBI:78522"/>
    </reaction>
</comment>
<accession>A0ABS1BDM4</accession>
<dbReference type="Proteomes" id="UP000612352">
    <property type="component" value="Unassembled WGS sequence"/>
</dbReference>
<keyword evidence="4" id="KW-1185">Reference proteome</keyword>
<proteinExistence type="inferred from homology"/>
<dbReference type="PANTHER" id="PTHR10472">
    <property type="entry name" value="D-TYROSYL-TRNA TYR DEACYLASE"/>
    <property type="match status" value="1"/>
</dbReference>
<protein>
    <recommendedName>
        <fullName evidence="2">D-aminoacyl-tRNA deacylase</fullName>
        <shortName evidence="2">DTD</shortName>
        <ecNumber evidence="2">3.1.1.96</ecNumber>
    </recommendedName>
    <alternativeName>
        <fullName evidence="2">Gly-tRNA(Ala) deacylase</fullName>
        <ecNumber evidence="2">3.1.1.-</ecNumber>
    </alternativeName>
</protein>
<reference evidence="3 4" key="1">
    <citation type="submission" date="2020-12" db="EMBL/GenBank/DDBJ databases">
        <title>Brachybacterium sp. MASK1Z-5, whole genome shotgun sequence.</title>
        <authorList>
            <person name="Tuo L."/>
        </authorList>
    </citation>
    <scope>NUCLEOTIDE SEQUENCE [LARGE SCALE GENOMIC DNA]</scope>
    <source>
        <strain evidence="3 4">MASK1Z-5</strain>
    </source>
</reference>
<dbReference type="EMBL" id="JAEDAJ010000013">
    <property type="protein sequence ID" value="MBK0332753.1"/>
    <property type="molecule type" value="Genomic_DNA"/>
</dbReference>
<keyword evidence="2" id="KW-0963">Cytoplasm</keyword>
<feature type="short sequence motif" description="Gly-cisPro motif, important for rejection of L-amino acids" evidence="2">
    <location>
        <begin position="137"/>
        <end position="138"/>
    </location>
</feature>
<keyword evidence="2" id="KW-0820">tRNA-binding</keyword>
<dbReference type="GO" id="GO:0051499">
    <property type="term" value="F:D-aminoacyl-tRNA deacylase activity"/>
    <property type="evidence" value="ECO:0007669"/>
    <property type="project" value="UniProtKB-EC"/>
</dbReference>
<dbReference type="EC" id="3.1.1.-" evidence="2"/>
<comment type="similarity">
    <text evidence="1 2">Belongs to the DTD family.</text>
</comment>
<dbReference type="NCBIfam" id="TIGR00256">
    <property type="entry name" value="D-aminoacyl-tRNA deacylase"/>
    <property type="match status" value="1"/>
</dbReference>
<comment type="domain">
    <text evidence="2">A Gly-cisPro motif from one monomer fits into the active site of the other monomer to allow specific chiral rejection of L-amino acids.</text>
</comment>
<comment type="caution">
    <text evidence="3">The sequence shown here is derived from an EMBL/GenBank/DDBJ whole genome shotgun (WGS) entry which is preliminary data.</text>
</comment>
<keyword evidence="2 3" id="KW-0378">Hydrolase</keyword>
<evidence type="ECO:0000256" key="1">
    <source>
        <dbReference type="ARBA" id="ARBA00009673"/>
    </source>
</evidence>
<keyword evidence="2" id="KW-0694">RNA-binding</keyword>
<evidence type="ECO:0000313" key="3">
    <source>
        <dbReference type="EMBL" id="MBK0332753.1"/>
    </source>
</evidence>
<dbReference type="SUPFAM" id="SSF69500">
    <property type="entry name" value="DTD-like"/>
    <property type="match status" value="1"/>
</dbReference>
<dbReference type="PANTHER" id="PTHR10472:SF5">
    <property type="entry name" value="D-AMINOACYL-TRNA DEACYLASE 1"/>
    <property type="match status" value="1"/>
</dbReference>